<dbReference type="EMBL" id="RAHJ01000022">
    <property type="protein sequence ID" value="RJX65732.1"/>
    <property type="molecule type" value="Genomic_DNA"/>
</dbReference>
<organism evidence="2 3">
    <name type="scientific">Tsuneonella suprasediminis</name>
    <dbReference type="NCBI Taxonomy" id="2306996"/>
    <lineage>
        <taxon>Bacteria</taxon>
        <taxon>Pseudomonadati</taxon>
        <taxon>Pseudomonadota</taxon>
        <taxon>Alphaproteobacteria</taxon>
        <taxon>Sphingomonadales</taxon>
        <taxon>Erythrobacteraceae</taxon>
        <taxon>Tsuneonella</taxon>
    </lineage>
</organism>
<comment type="caution">
    <text evidence="2">The sequence shown here is derived from an EMBL/GenBank/DDBJ whole genome shotgun (WGS) entry which is preliminary data.</text>
</comment>
<dbReference type="OrthoDB" id="8479273at2"/>
<name>A0A419QYR2_9SPHN</name>
<keyword evidence="1" id="KW-0732">Signal</keyword>
<evidence type="ECO:0008006" key="4">
    <source>
        <dbReference type="Google" id="ProtNLM"/>
    </source>
</evidence>
<dbReference type="AlphaFoldDB" id="A0A419QYR2"/>
<protein>
    <recommendedName>
        <fullName evidence="4">Porin domain-containing protein</fullName>
    </recommendedName>
</protein>
<evidence type="ECO:0000313" key="2">
    <source>
        <dbReference type="EMBL" id="RJX65732.1"/>
    </source>
</evidence>
<keyword evidence="3" id="KW-1185">Reference proteome</keyword>
<evidence type="ECO:0000313" key="3">
    <source>
        <dbReference type="Proteomes" id="UP000284322"/>
    </source>
</evidence>
<feature type="chain" id="PRO_5019244342" description="Porin domain-containing protein" evidence="1">
    <location>
        <begin position="18"/>
        <end position="238"/>
    </location>
</feature>
<sequence length="238" mass="24403">MGAAAAAALAVPTAGLAVTAVGSQTAGGERPLGSIATFTPANVDPAIARRLAAKIAASGKSLRFTPAASPASDARTVTVAIRIDDDSARAISVHNAIASAKGEAGNGPSIASLASTRYNLGIARGYQSFAKPDPVKLDISDTPMADLSTFDSGDKKDDKPSRLQARISVERDGNVGRAPRTLGAAGQQSVDVGGAFRVSRNLDVTAGVRLSQDRDRLAPLTDSVQDNQAVYVGTQFRF</sequence>
<evidence type="ECO:0000256" key="1">
    <source>
        <dbReference type="SAM" id="SignalP"/>
    </source>
</evidence>
<proteinExistence type="predicted"/>
<feature type="signal peptide" evidence="1">
    <location>
        <begin position="1"/>
        <end position="17"/>
    </location>
</feature>
<accession>A0A419QYR2</accession>
<dbReference type="Proteomes" id="UP000284322">
    <property type="component" value="Unassembled WGS sequence"/>
</dbReference>
<reference evidence="2 3" key="1">
    <citation type="submission" date="2018-09" db="EMBL/GenBank/DDBJ databases">
        <title>Altererythrobacter sp.Ery1 and Ery12, the genome sequencing of novel strains in genus Alterythrobacter.</title>
        <authorList>
            <person name="Cheng H."/>
            <person name="Wu Y.-H."/>
            <person name="Fang C."/>
            <person name="Xu X.-W."/>
        </authorList>
    </citation>
    <scope>NUCLEOTIDE SEQUENCE [LARGE SCALE GENOMIC DNA]</scope>
    <source>
        <strain evidence="2 3">Ery12</strain>
    </source>
</reference>
<gene>
    <name evidence="2" type="ORF">D6858_14940</name>
</gene>